<dbReference type="InterPro" id="IPR050660">
    <property type="entry name" value="NEK_Ser/Thr_kinase"/>
</dbReference>
<dbReference type="PROSITE" id="PS50011">
    <property type="entry name" value="PROTEIN_KINASE_DOM"/>
    <property type="match status" value="1"/>
</dbReference>
<gene>
    <name evidence="9" type="ORF">GCM10009825_03630</name>
</gene>
<evidence type="ECO:0000256" key="1">
    <source>
        <dbReference type="ARBA" id="ARBA00010886"/>
    </source>
</evidence>
<accession>A0ABN2YIB6</accession>
<keyword evidence="4 7" id="KW-0547">Nucleotide-binding</keyword>
<evidence type="ECO:0000313" key="9">
    <source>
        <dbReference type="EMBL" id="GAA2126467.1"/>
    </source>
</evidence>
<dbReference type="RefSeq" id="WP_237563264.1">
    <property type="nucleotide sequence ID" value="NZ_BAAAQB010000006.1"/>
</dbReference>
<dbReference type="Pfam" id="PF00069">
    <property type="entry name" value="Pkinase"/>
    <property type="match status" value="1"/>
</dbReference>
<dbReference type="PANTHER" id="PTHR43671:SF13">
    <property type="entry name" value="SERINE_THREONINE-PROTEIN KINASE NEK2"/>
    <property type="match status" value="1"/>
</dbReference>
<keyword evidence="10" id="KW-1185">Reference proteome</keyword>
<dbReference type="PROSITE" id="PS00107">
    <property type="entry name" value="PROTEIN_KINASE_ATP"/>
    <property type="match status" value="1"/>
</dbReference>
<dbReference type="InterPro" id="IPR017441">
    <property type="entry name" value="Protein_kinase_ATP_BS"/>
</dbReference>
<dbReference type="InterPro" id="IPR008271">
    <property type="entry name" value="Ser/Thr_kinase_AS"/>
</dbReference>
<evidence type="ECO:0000256" key="6">
    <source>
        <dbReference type="ARBA" id="ARBA00022840"/>
    </source>
</evidence>
<reference evidence="9 10" key="1">
    <citation type="journal article" date="2019" name="Int. J. Syst. Evol. Microbiol.">
        <title>The Global Catalogue of Microorganisms (GCM) 10K type strain sequencing project: providing services to taxonomists for standard genome sequencing and annotation.</title>
        <authorList>
            <consortium name="The Broad Institute Genomics Platform"/>
            <consortium name="The Broad Institute Genome Sequencing Center for Infectious Disease"/>
            <person name="Wu L."/>
            <person name="Ma J."/>
        </authorList>
    </citation>
    <scope>NUCLEOTIDE SEQUENCE [LARGE SCALE GENOMIC DNA]</scope>
    <source>
        <strain evidence="9 10">JCM 15921</strain>
    </source>
</reference>
<feature type="domain" description="Protein kinase" evidence="8">
    <location>
        <begin position="28"/>
        <end position="284"/>
    </location>
</feature>
<name>A0ABN2YIB6_9MICC</name>
<feature type="binding site" evidence="7">
    <location>
        <position position="57"/>
    </location>
    <ligand>
        <name>ATP</name>
        <dbReference type="ChEBI" id="CHEBI:30616"/>
    </ligand>
</feature>
<dbReference type="EC" id="2.7.11.1" evidence="2"/>
<organism evidence="9 10">
    <name type="scientific">Arthrobacter humicola</name>
    <dbReference type="NCBI Taxonomy" id="409291"/>
    <lineage>
        <taxon>Bacteria</taxon>
        <taxon>Bacillati</taxon>
        <taxon>Actinomycetota</taxon>
        <taxon>Actinomycetes</taxon>
        <taxon>Micrococcales</taxon>
        <taxon>Micrococcaceae</taxon>
        <taxon>Arthrobacter</taxon>
    </lineage>
</organism>
<dbReference type="InterPro" id="IPR000719">
    <property type="entry name" value="Prot_kinase_dom"/>
</dbReference>
<evidence type="ECO:0000259" key="8">
    <source>
        <dbReference type="PROSITE" id="PS50011"/>
    </source>
</evidence>
<dbReference type="PROSITE" id="PS00108">
    <property type="entry name" value="PROTEIN_KINASE_ST"/>
    <property type="match status" value="1"/>
</dbReference>
<dbReference type="Gene3D" id="1.10.510.10">
    <property type="entry name" value="Transferase(Phosphotransferase) domain 1"/>
    <property type="match status" value="1"/>
</dbReference>
<dbReference type="EMBL" id="BAAAQB010000006">
    <property type="protein sequence ID" value="GAA2126467.1"/>
    <property type="molecule type" value="Genomic_DNA"/>
</dbReference>
<dbReference type="PANTHER" id="PTHR43671">
    <property type="entry name" value="SERINE/THREONINE-PROTEIN KINASE NEK"/>
    <property type="match status" value="1"/>
</dbReference>
<sequence length="319" mass="32838">MTAPAAARPVLAGSVLPARRPTGEPGSFLIHELLGRGATATVFRGTDLANQRPVAVKVAEGPDGRHARRIHEEARILSGLDHPAVVAFAGEGRVPDGSPWAGRPFLVEEFAFGGNLAERIHAGPGDPGEVAGWAAAALSGLGHVHALGLVHQDIKPANILLSSLRRSPVRIADFGIAAPAGTVLEPGMSSGTVHYMSPQQANGGPADPATDVYALGLVLLECLTAARAFPGTHVESLVARTLRGPAIPQGLGPRWVSLLAAMTAMEAADRPSAEEASAAAAAMVQRPVPPLRDYAAGLFAGGWRAAPPASRRRPLTPVA</sequence>
<evidence type="ECO:0000256" key="2">
    <source>
        <dbReference type="ARBA" id="ARBA00012513"/>
    </source>
</evidence>
<dbReference type="Proteomes" id="UP001500102">
    <property type="component" value="Unassembled WGS sequence"/>
</dbReference>
<protein>
    <recommendedName>
        <fullName evidence="2">non-specific serine/threonine protein kinase</fullName>
        <ecNumber evidence="2">2.7.11.1</ecNumber>
    </recommendedName>
</protein>
<proteinExistence type="inferred from homology"/>
<comment type="caution">
    <text evidence="9">The sequence shown here is derived from an EMBL/GenBank/DDBJ whole genome shotgun (WGS) entry which is preliminary data.</text>
</comment>
<dbReference type="InterPro" id="IPR011009">
    <property type="entry name" value="Kinase-like_dom_sf"/>
</dbReference>
<evidence type="ECO:0000256" key="3">
    <source>
        <dbReference type="ARBA" id="ARBA00022679"/>
    </source>
</evidence>
<keyword evidence="3" id="KW-0808">Transferase</keyword>
<dbReference type="SUPFAM" id="SSF56112">
    <property type="entry name" value="Protein kinase-like (PK-like)"/>
    <property type="match status" value="1"/>
</dbReference>
<evidence type="ECO:0000313" key="10">
    <source>
        <dbReference type="Proteomes" id="UP001500102"/>
    </source>
</evidence>
<keyword evidence="5" id="KW-0418">Kinase</keyword>
<dbReference type="CDD" id="cd14014">
    <property type="entry name" value="STKc_PknB_like"/>
    <property type="match status" value="1"/>
</dbReference>
<evidence type="ECO:0000256" key="4">
    <source>
        <dbReference type="ARBA" id="ARBA00022741"/>
    </source>
</evidence>
<dbReference type="SMART" id="SM00220">
    <property type="entry name" value="S_TKc"/>
    <property type="match status" value="1"/>
</dbReference>
<evidence type="ECO:0000256" key="5">
    <source>
        <dbReference type="ARBA" id="ARBA00022777"/>
    </source>
</evidence>
<keyword evidence="6 7" id="KW-0067">ATP-binding</keyword>
<evidence type="ECO:0000256" key="7">
    <source>
        <dbReference type="PROSITE-ProRule" id="PRU10141"/>
    </source>
</evidence>
<comment type="similarity">
    <text evidence="1">Belongs to the protein kinase superfamily. NEK Ser/Thr protein kinase family. NIMA subfamily.</text>
</comment>